<dbReference type="InterPro" id="IPR017441">
    <property type="entry name" value="Protein_kinase_ATP_BS"/>
</dbReference>
<dbReference type="PROSITE" id="PS50011">
    <property type="entry name" value="PROTEIN_KINASE_DOM"/>
    <property type="match status" value="1"/>
</dbReference>
<dbReference type="InterPro" id="IPR000719">
    <property type="entry name" value="Prot_kinase_dom"/>
</dbReference>
<dbReference type="eggNOG" id="COG0515">
    <property type="taxonomic scope" value="Bacteria"/>
</dbReference>
<reference evidence="3 4" key="1">
    <citation type="submission" date="2011-02" db="EMBL/GenBank/DDBJ databases">
        <authorList>
            <person name="Nelson K.E."/>
            <person name="Sutton G."/>
            <person name="Torralba M."/>
            <person name="Durkin S."/>
            <person name="Harkins D."/>
            <person name="Montgomery R."/>
            <person name="Ziemer C."/>
            <person name="Klaassens E."/>
            <person name="Ocuiv P."/>
            <person name="Morrison M."/>
        </authorList>
    </citation>
    <scope>NUCLEOTIDE SEQUENCE [LARGE SCALE GENOMIC DNA]</scope>
    <source>
        <strain evidence="3 4">8</strain>
    </source>
</reference>
<evidence type="ECO:0000259" key="2">
    <source>
        <dbReference type="PROSITE" id="PS50011"/>
    </source>
</evidence>
<keyword evidence="1" id="KW-0547">Nucleotide-binding</keyword>
<dbReference type="SUPFAM" id="SSF56112">
    <property type="entry name" value="Protein kinase-like (PK-like)"/>
    <property type="match status" value="1"/>
</dbReference>
<dbReference type="SMART" id="SM00220">
    <property type="entry name" value="S_TKc"/>
    <property type="match status" value="1"/>
</dbReference>
<dbReference type="RefSeq" id="WP_002852386.1">
    <property type="nucleotide sequence ID" value="NZ_ADKM02000123.1"/>
</dbReference>
<dbReference type="Gene3D" id="3.30.200.20">
    <property type="entry name" value="Phosphorylase Kinase, domain 1"/>
    <property type="match status" value="1"/>
</dbReference>
<dbReference type="GO" id="GO:0005737">
    <property type="term" value="C:cytoplasm"/>
    <property type="evidence" value="ECO:0007669"/>
    <property type="project" value="TreeGrafter"/>
</dbReference>
<dbReference type="PANTHER" id="PTHR44167">
    <property type="entry name" value="OVARIAN-SPECIFIC SERINE/THREONINE-PROTEIN KINASE LOK-RELATED"/>
    <property type="match status" value="1"/>
</dbReference>
<gene>
    <name evidence="3" type="ORF">CUS_6365</name>
</gene>
<evidence type="ECO:0000313" key="3">
    <source>
        <dbReference type="EMBL" id="EGC01629.1"/>
    </source>
</evidence>
<dbReference type="Pfam" id="PF00069">
    <property type="entry name" value="Pkinase"/>
    <property type="match status" value="1"/>
</dbReference>
<dbReference type="GO" id="GO:0004674">
    <property type="term" value="F:protein serine/threonine kinase activity"/>
    <property type="evidence" value="ECO:0007669"/>
    <property type="project" value="TreeGrafter"/>
</dbReference>
<keyword evidence="1" id="KW-0067">ATP-binding</keyword>
<protein>
    <submittedName>
        <fullName evidence="3">Conserved domain protein</fullName>
    </submittedName>
</protein>
<proteinExistence type="predicted"/>
<feature type="binding site" evidence="1">
    <location>
        <position position="54"/>
    </location>
    <ligand>
        <name>ATP</name>
        <dbReference type="ChEBI" id="CHEBI:30616"/>
    </ligand>
</feature>
<feature type="domain" description="Protein kinase" evidence="2">
    <location>
        <begin position="26"/>
        <end position="277"/>
    </location>
</feature>
<evidence type="ECO:0000256" key="1">
    <source>
        <dbReference type="PROSITE-ProRule" id="PRU10141"/>
    </source>
</evidence>
<keyword evidence="4" id="KW-1185">Reference proteome</keyword>
<sequence length="284" mass="32405">MELYNKRKQLLYRIDDNIISNSDNEYEIIEEIGGGGNGTVFSCIDFAGNEYAVKFLLNHSKKGEKRFEQEINLMKLVNHPHLIKYIDDGTVDCYIPKTKENLDLKFVIMPKAEGNLLDYIKDHDNIPYNEYASQFRGLCGALSELHKYAIHRDIKPENILIRGATWVLSDFGLCEFIAPELHNDITGINEKIGPQFWMSPEAVNSHYFGSDEINKCSDVFQLCSVFTFILNRRYPGGIISSDDINTTEPIKALIMSSLSNNPQLRPSDGSELYEKFMEATAYYG</sequence>
<evidence type="ECO:0000313" key="4">
    <source>
        <dbReference type="Proteomes" id="UP000004259"/>
    </source>
</evidence>
<dbReference type="InterPro" id="IPR011009">
    <property type="entry name" value="Kinase-like_dom_sf"/>
</dbReference>
<accession>E9SGE6</accession>
<dbReference type="PROSITE" id="PS00107">
    <property type="entry name" value="PROTEIN_KINASE_ATP"/>
    <property type="match status" value="1"/>
</dbReference>
<dbReference type="EMBL" id="ADKM02000123">
    <property type="protein sequence ID" value="EGC01629.1"/>
    <property type="molecule type" value="Genomic_DNA"/>
</dbReference>
<dbReference type="AlphaFoldDB" id="E9SGE6"/>
<dbReference type="OrthoDB" id="1766482at2"/>
<organism evidence="3 4">
    <name type="scientific">Ruminococcus albus 8</name>
    <dbReference type="NCBI Taxonomy" id="246199"/>
    <lineage>
        <taxon>Bacteria</taxon>
        <taxon>Bacillati</taxon>
        <taxon>Bacillota</taxon>
        <taxon>Clostridia</taxon>
        <taxon>Eubacteriales</taxon>
        <taxon>Oscillospiraceae</taxon>
        <taxon>Ruminococcus</taxon>
    </lineage>
</organism>
<dbReference type="Proteomes" id="UP000004259">
    <property type="component" value="Unassembled WGS sequence"/>
</dbReference>
<name>E9SGE6_RUMAL</name>
<dbReference type="Gene3D" id="1.10.510.10">
    <property type="entry name" value="Transferase(Phosphotransferase) domain 1"/>
    <property type="match status" value="1"/>
</dbReference>
<dbReference type="STRING" id="246199.CUS_6365"/>
<dbReference type="PANTHER" id="PTHR44167:SF24">
    <property type="entry name" value="SERINE_THREONINE-PROTEIN KINASE CHK2"/>
    <property type="match status" value="1"/>
</dbReference>
<comment type="caution">
    <text evidence="3">The sequence shown here is derived from an EMBL/GenBank/DDBJ whole genome shotgun (WGS) entry which is preliminary data.</text>
</comment>
<dbReference type="GO" id="GO:0005524">
    <property type="term" value="F:ATP binding"/>
    <property type="evidence" value="ECO:0007669"/>
    <property type="project" value="UniProtKB-UniRule"/>
</dbReference>